<evidence type="ECO:0000256" key="9">
    <source>
        <dbReference type="ARBA" id="ARBA00023229"/>
    </source>
</evidence>
<dbReference type="FunFam" id="3.40.50.720:FF:000045">
    <property type="entry name" value="1-deoxy-D-xylulose 5-phosphate reductoisomerase"/>
    <property type="match status" value="1"/>
</dbReference>
<evidence type="ECO:0000259" key="14">
    <source>
        <dbReference type="Pfam" id="PF02670"/>
    </source>
</evidence>
<dbReference type="InterPro" id="IPR036291">
    <property type="entry name" value="NAD(P)-bd_dom_sf"/>
</dbReference>
<evidence type="ECO:0000256" key="8">
    <source>
        <dbReference type="ARBA" id="ARBA00023211"/>
    </source>
</evidence>
<dbReference type="InterPro" id="IPR003821">
    <property type="entry name" value="DXP_reductoisomerase"/>
</dbReference>
<feature type="binding site" evidence="13">
    <location>
        <position position="209"/>
    </location>
    <ligand>
        <name>1-deoxy-D-xylulose 5-phosphate</name>
        <dbReference type="ChEBI" id="CHEBI:57792"/>
    </ligand>
</feature>
<dbReference type="Proteomes" id="UP000219353">
    <property type="component" value="Unassembled WGS sequence"/>
</dbReference>
<comment type="catalytic activity">
    <reaction evidence="10">
        <text>2-C-methyl-D-erythritol 4-phosphate + NADP(+) = 1-deoxy-D-xylulose 5-phosphate + NADPH + H(+)</text>
        <dbReference type="Rhea" id="RHEA:13717"/>
        <dbReference type="ChEBI" id="CHEBI:15378"/>
        <dbReference type="ChEBI" id="CHEBI:57783"/>
        <dbReference type="ChEBI" id="CHEBI:57792"/>
        <dbReference type="ChEBI" id="CHEBI:58262"/>
        <dbReference type="ChEBI" id="CHEBI:58349"/>
        <dbReference type="EC" id="1.1.1.267"/>
    </reaction>
    <physiologicalReaction direction="right-to-left" evidence="10">
        <dbReference type="Rhea" id="RHEA:13719"/>
    </physiologicalReaction>
</comment>
<dbReference type="Gene3D" id="3.40.50.720">
    <property type="entry name" value="NAD(P)-binding Rossmann-like Domain"/>
    <property type="match status" value="1"/>
</dbReference>
<dbReference type="GO" id="GO:0016853">
    <property type="term" value="F:isomerase activity"/>
    <property type="evidence" value="ECO:0007669"/>
    <property type="project" value="UniProtKB-KW"/>
</dbReference>
<feature type="binding site" evidence="13">
    <location>
        <position position="12"/>
    </location>
    <ligand>
        <name>NADPH</name>
        <dbReference type="ChEBI" id="CHEBI:57783"/>
    </ligand>
</feature>
<feature type="binding site" evidence="13">
    <location>
        <position position="125"/>
    </location>
    <ligand>
        <name>1-deoxy-D-xylulose 5-phosphate</name>
        <dbReference type="ChEBI" id="CHEBI:57792"/>
    </ligand>
</feature>
<evidence type="ECO:0000256" key="5">
    <source>
        <dbReference type="ARBA" id="ARBA00022723"/>
    </source>
</evidence>
<gene>
    <name evidence="13" type="primary">dxr</name>
    <name evidence="17" type="ORF">SAMN06297280_2807</name>
</gene>
<dbReference type="OrthoDB" id="9806546at2"/>
<dbReference type="GO" id="GO:0030604">
    <property type="term" value="F:1-deoxy-D-xylulose-5-phosphate reductoisomerase activity"/>
    <property type="evidence" value="ECO:0007669"/>
    <property type="project" value="UniProtKB-UniRule"/>
</dbReference>
<protein>
    <recommendedName>
        <fullName evidence="12 13">1-deoxy-D-xylulose 5-phosphate reductoisomerase</fullName>
        <shortName evidence="13">DXP reductoisomerase</shortName>
        <ecNumber evidence="4 13">1.1.1.267</ecNumber>
    </recommendedName>
    <alternativeName>
        <fullName evidence="13">1-deoxyxylulose-5-phosphate reductoisomerase</fullName>
    </alternativeName>
    <alternativeName>
        <fullName evidence="13">2-C-methyl-D-erythritol 4-phosphate synthase</fullName>
    </alternativeName>
</protein>
<dbReference type="PROSITE" id="PS51257">
    <property type="entry name" value="PROKAR_LIPOPROTEIN"/>
    <property type="match status" value="1"/>
</dbReference>
<dbReference type="NCBIfam" id="NF003938">
    <property type="entry name" value="PRK05447.1-1"/>
    <property type="match status" value="1"/>
</dbReference>
<evidence type="ECO:0000256" key="10">
    <source>
        <dbReference type="ARBA" id="ARBA00048543"/>
    </source>
</evidence>
<feature type="binding site" evidence="13">
    <location>
        <position position="227"/>
    </location>
    <ligand>
        <name>1-deoxy-D-xylulose 5-phosphate</name>
        <dbReference type="ChEBI" id="CHEBI:57792"/>
    </ligand>
</feature>
<feature type="binding site" evidence="13">
    <location>
        <position position="11"/>
    </location>
    <ligand>
        <name>NADPH</name>
        <dbReference type="ChEBI" id="CHEBI:57783"/>
    </ligand>
</feature>
<comment type="cofactor">
    <cofactor evidence="13">
        <name>Mg(2+)</name>
        <dbReference type="ChEBI" id="CHEBI:18420"/>
    </cofactor>
    <cofactor evidence="13">
        <name>Mn(2+)</name>
        <dbReference type="ChEBI" id="CHEBI:29035"/>
    </cofactor>
</comment>
<dbReference type="NCBIfam" id="TIGR00243">
    <property type="entry name" value="Dxr"/>
    <property type="match status" value="1"/>
</dbReference>
<evidence type="ECO:0000256" key="13">
    <source>
        <dbReference type="HAMAP-Rule" id="MF_00183"/>
    </source>
</evidence>
<keyword evidence="8 13" id="KW-0464">Manganese</keyword>
<proteinExistence type="inferred from homology"/>
<feature type="binding site" evidence="13">
    <location>
        <position position="10"/>
    </location>
    <ligand>
        <name>NADPH</name>
        <dbReference type="ChEBI" id="CHEBI:57783"/>
    </ligand>
</feature>
<evidence type="ECO:0000259" key="16">
    <source>
        <dbReference type="Pfam" id="PF13288"/>
    </source>
</evidence>
<feature type="binding site" evidence="13">
    <location>
        <position position="13"/>
    </location>
    <ligand>
        <name>NADPH</name>
        <dbReference type="ChEBI" id="CHEBI:57783"/>
    </ligand>
</feature>
<evidence type="ECO:0000256" key="12">
    <source>
        <dbReference type="ARBA" id="ARBA00071224"/>
    </source>
</evidence>
<feature type="binding site" evidence="13">
    <location>
        <position position="222"/>
    </location>
    <ligand>
        <name>1-deoxy-D-xylulose 5-phosphate</name>
        <dbReference type="ChEBI" id="CHEBI:57792"/>
    </ligand>
</feature>
<dbReference type="Pfam" id="PF08436">
    <property type="entry name" value="DXP_redisom_C"/>
    <property type="match status" value="1"/>
</dbReference>
<keyword evidence="5 13" id="KW-0479">Metal-binding</keyword>
<dbReference type="RefSeq" id="WP_097112027.1">
    <property type="nucleotide sequence ID" value="NZ_OBEB01000006.1"/>
</dbReference>
<evidence type="ECO:0000259" key="15">
    <source>
        <dbReference type="Pfam" id="PF08436"/>
    </source>
</evidence>
<dbReference type="PIRSF" id="PIRSF006205">
    <property type="entry name" value="Dxp_reductismrs"/>
    <property type="match status" value="1"/>
</dbReference>
<feature type="binding site" evidence="13">
    <location>
        <position position="36"/>
    </location>
    <ligand>
        <name>NADPH</name>
        <dbReference type="ChEBI" id="CHEBI:57783"/>
    </ligand>
</feature>
<evidence type="ECO:0000256" key="6">
    <source>
        <dbReference type="ARBA" id="ARBA00022857"/>
    </source>
</evidence>
<dbReference type="GO" id="GO:0051484">
    <property type="term" value="P:isopentenyl diphosphate biosynthetic process, methylerythritol 4-phosphate pathway involved in terpenoid biosynthetic process"/>
    <property type="evidence" value="ECO:0007669"/>
    <property type="project" value="UniProtKB-ARBA"/>
</dbReference>
<dbReference type="InterPro" id="IPR026877">
    <property type="entry name" value="DXPR_C"/>
</dbReference>
<evidence type="ECO:0000256" key="4">
    <source>
        <dbReference type="ARBA" id="ARBA00012366"/>
    </source>
</evidence>
<name>A0A285J7Y7_9GAMM</name>
<keyword evidence="18" id="KW-1185">Reference proteome</keyword>
<comment type="cofactor">
    <cofactor evidence="1">
        <name>Co(2+)</name>
        <dbReference type="ChEBI" id="CHEBI:48828"/>
    </cofactor>
</comment>
<comment type="similarity">
    <text evidence="3 13">Belongs to the DXR family.</text>
</comment>
<evidence type="ECO:0000256" key="11">
    <source>
        <dbReference type="ARBA" id="ARBA00054845"/>
    </source>
</evidence>
<keyword evidence="7 13" id="KW-0560">Oxidoreductase</keyword>
<sequence>MRQVVILGATGSIGCSTLSVLAMHPQQFKVLALTAATQVDKLLAQCLEFQPRFAAMLCPKAAAELKAALASHASATEVLAGPDALAELAAHPDADIVMAAIVGAAGLLPTLAAVEQGKTVLLANKEALVMSGELFMDKVQRHGATLLPIDSEHNAIFQCLPAAFQQAKQRPALSEMGIAKLLLTGSGGPFLSRDINTFATVTVAEAVAHPNWSMGQKISVDSATMMNKGLEFIEARWLFNCAPADIEVVIHPQSIIHSMVQYTDGSVLAQLGQPDMRTPIAHALAFPDRISSPVQPLDFSQLANFSFSKPEPERYPNLYLAIAACAAGQGATTALNAANEVAVAAFITEQIRFTDITRLNEKCLAHFLNYAARSLDDIVALDFEARAYAQQLVRTLN</sequence>
<feature type="binding site" evidence="13">
    <location>
        <position position="151"/>
    </location>
    <ligand>
        <name>1-deoxy-D-xylulose 5-phosphate</name>
        <dbReference type="ChEBI" id="CHEBI:57792"/>
    </ligand>
</feature>
<dbReference type="Pfam" id="PF02670">
    <property type="entry name" value="DXP_reductoisom"/>
    <property type="match status" value="1"/>
</dbReference>
<feature type="binding site" evidence="13">
    <location>
        <position position="152"/>
    </location>
    <ligand>
        <name>Mn(2+)</name>
        <dbReference type="ChEBI" id="CHEBI:29035"/>
    </ligand>
</feature>
<dbReference type="SUPFAM" id="SSF51735">
    <property type="entry name" value="NAD(P)-binding Rossmann-fold domains"/>
    <property type="match status" value="1"/>
</dbReference>
<accession>A0A285J7Y7</accession>
<feature type="binding site" evidence="13">
    <location>
        <position position="215"/>
    </location>
    <ligand>
        <name>NADPH</name>
        <dbReference type="ChEBI" id="CHEBI:57783"/>
    </ligand>
</feature>
<feature type="domain" description="1-deoxy-D-xylulose 5-phosphate reductoisomerase N-terminal" evidence="14">
    <location>
        <begin position="4"/>
        <end position="132"/>
    </location>
</feature>
<feature type="domain" description="1-deoxy-D-xylulose 5-phosphate reductoisomerase C-terminal" evidence="15">
    <location>
        <begin position="146"/>
        <end position="239"/>
    </location>
</feature>
<evidence type="ECO:0000256" key="2">
    <source>
        <dbReference type="ARBA" id="ARBA00005094"/>
    </source>
</evidence>
<dbReference type="SUPFAM" id="SSF69055">
    <property type="entry name" value="1-deoxy-D-xylulose-5-phosphate reductoisomerase, C-terminal domain"/>
    <property type="match status" value="1"/>
</dbReference>
<comment type="function">
    <text evidence="11 13">Catalyzes the NADPH-dependent rearrangement and reduction of 1-deoxy-D-xylulose-5-phosphate (DXP) to 2-C-methyl-D-erythritol 4-phosphate (MEP).</text>
</comment>
<feature type="binding site" evidence="13">
    <location>
        <position position="228"/>
    </location>
    <ligand>
        <name>1-deoxy-D-xylulose 5-phosphate</name>
        <dbReference type="ChEBI" id="CHEBI:57792"/>
    </ligand>
</feature>
<dbReference type="EMBL" id="OBEB01000006">
    <property type="protein sequence ID" value="SNY55221.1"/>
    <property type="molecule type" value="Genomic_DNA"/>
</dbReference>
<evidence type="ECO:0000256" key="1">
    <source>
        <dbReference type="ARBA" id="ARBA00001941"/>
    </source>
</evidence>
<comment type="pathway">
    <text evidence="2 13">Isoprenoid biosynthesis; isopentenyl diphosphate biosynthesis via DXP pathway; isopentenyl diphosphate from 1-deoxy-D-xylulose 5-phosphate: step 1/6.</text>
</comment>
<dbReference type="NCBIfam" id="NF009114">
    <property type="entry name" value="PRK12464.1"/>
    <property type="match status" value="1"/>
</dbReference>
<feature type="binding site" evidence="13">
    <location>
        <position position="231"/>
    </location>
    <ligand>
        <name>1-deoxy-D-xylulose 5-phosphate</name>
        <dbReference type="ChEBI" id="CHEBI:57792"/>
    </ligand>
</feature>
<keyword evidence="13" id="KW-0460">Magnesium</keyword>
<dbReference type="Gene3D" id="1.10.1740.10">
    <property type="match status" value="1"/>
</dbReference>
<dbReference type="GO" id="GO:0030145">
    <property type="term" value="F:manganese ion binding"/>
    <property type="evidence" value="ECO:0007669"/>
    <property type="project" value="TreeGrafter"/>
</dbReference>
<keyword evidence="6 13" id="KW-0521">NADP</keyword>
<dbReference type="PANTHER" id="PTHR30525">
    <property type="entry name" value="1-DEOXY-D-XYLULOSE 5-PHOSPHATE REDUCTOISOMERASE"/>
    <property type="match status" value="1"/>
</dbReference>
<feature type="binding site" evidence="13">
    <location>
        <position position="231"/>
    </location>
    <ligand>
        <name>Mn(2+)</name>
        <dbReference type="ChEBI" id="CHEBI:29035"/>
    </ligand>
</feature>
<organism evidence="17 18">
    <name type="scientific">Arsukibacterium tuosuense</name>
    <dbReference type="NCBI Taxonomy" id="1323745"/>
    <lineage>
        <taxon>Bacteria</taxon>
        <taxon>Pseudomonadati</taxon>
        <taxon>Pseudomonadota</taxon>
        <taxon>Gammaproteobacteria</taxon>
        <taxon>Chromatiales</taxon>
        <taxon>Chromatiaceae</taxon>
        <taxon>Arsukibacterium</taxon>
    </lineage>
</organism>
<feature type="binding site" evidence="13">
    <location>
        <position position="186"/>
    </location>
    <ligand>
        <name>1-deoxy-D-xylulose 5-phosphate</name>
        <dbReference type="ChEBI" id="CHEBI:57792"/>
    </ligand>
</feature>
<evidence type="ECO:0000313" key="18">
    <source>
        <dbReference type="Proteomes" id="UP000219353"/>
    </source>
</evidence>
<keyword evidence="9 13" id="KW-0414">Isoprene biosynthesis</keyword>
<feature type="binding site" evidence="13">
    <location>
        <position position="124"/>
    </location>
    <ligand>
        <name>NADPH</name>
        <dbReference type="ChEBI" id="CHEBI:57783"/>
    </ligand>
</feature>
<dbReference type="AlphaFoldDB" id="A0A285J7Y7"/>
<dbReference type="Pfam" id="PF13288">
    <property type="entry name" value="DXPR_C"/>
    <property type="match status" value="1"/>
</dbReference>
<dbReference type="InterPro" id="IPR013512">
    <property type="entry name" value="DXP_reductoisomerase_N"/>
</dbReference>
<dbReference type="SUPFAM" id="SSF55347">
    <property type="entry name" value="Glyceraldehyde-3-phosphate dehydrogenase-like, C-terminal domain"/>
    <property type="match status" value="1"/>
</dbReference>
<feature type="binding site" evidence="13">
    <location>
        <position position="126"/>
    </location>
    <ligand>
        <name>NADPH</name>
        <dbReference type="ChEBI" id="CHEBI:57783"/>
    </ligand>
</feature>
<keyword evidence="17" id="KW-0413">Isomerase</keyword>
<feature type="binding site" evidence="13">
    <location>
        <position position="152"/>
    </location>
    <ligand>
        <name>1-deoxy-D-xylulose 5-phosphate</name>
        <dbReference type="ChEBI" id="CHEBI:57792"/>
    </ligand>
</feature>
<dbReference type="PANTHER" id="PTHR30525:SF0">
    <property type="entry name" value="1-DEOXY-D-XYLULOSE 5-PHOSPHATE REDUCTOISOMERASE, CHLOROPLASTIC"/>
    <property type="match status" value="1"/>
</dbReference>
<feature type="binding site" evidence="13">
    <location>
        <position position="150"/>
    </location>
    <ligand>
        <name>Mn(2+)</name>
        <dbReference type="ChEBI" id="CHEBI:29035"/>
    </ligand>
</feature>
<evidence type="ECO:0000256" key="3">
    <source>
        <dbReference type="ARBA" id="ARBA00006825"/>
    </source>
</evidence>
<comment type="caution">
    <text evidence="13">Lacks conserved residue(s) required for the propagation of feature annotation.</text>
</comment>
<evidence type="ECO:0000313" key="17">
    <source>
        <dbReference type="EMBL" id="SNY55221.1"/>
    </source>
</evidence>
<dbReference type="HAMAP" id="MF_00183">
    <property type="entry name" value="DXP_reductoisom"/>
    <property type="match status" value="1"/>
</dbReference>
<dbReference type="InterPro" id="IPR036169">
    <property type="entry name" value="DXPR_C_sf"/>
</dbReference>
<dbReference type="UniPathway" id="UPA00056">
    <property type="reaction ID" value="UER00092"/>
</dbReference>
<evidence type="ECO:0000256" key="7">
    <source>
        <dbReference type="ARBA" id="ARBA00023002"/>
    </source>
</evidence>
<dbReference type="InterPro" id="IPR013644">
    <property type="entry name" value="DXP_reductoisomerase_C"/>
</dbReference>
<dbReference type="EC" id="1.1.1.267" evidence="4 13"/>
<dbReference type="GO" id="GO:0070402">
    <property type="term" value="F:NADPH binding"/>
    <property type="evidence" value="ECO:0007669"/>
    <property type="project" value="InterPro"/>
</dbReference>
<dbReference type="FunFam" id="1.10.1740.10:FF:000004">
    <property type="entry name" value="1-deoxy-D-xylulose 5-phosphate reductoisomerase"/>
    <property type="match status" value="1"/>
</dbReference>
<reference evidence="18" key="1">
    <citation type="submission" date="2017-09" db="EMBL/GenBank/DDBJ databases">
        <authorList>
            <person name="Varghese N."/>
            <person name="Submissions S."/>
        </authorList>
    </citation>
    <scope>NUCLEOTIDE SEQUENCE [LARGE SCALE GENOMIC DNA]</scope>
    <source>
        <strain evidence="18">CGMCC 1.12461</strain>
    </source>
</reference>
<feature type="domain" description="DXP reductoisomerase C-terminal" evidence="16">
    <location>
        <begin position="271"/>
        <end position="387"/>
    </location>
</feature>